<comment type="caution">
    <text evidence="1">The sequence shown here is derived from an EMBL/GenBank/DDBJ whole genome shotgun (WGS) entry which is preliminary data.</text>
</comment>
<reference evidence="1" key="1">
    <citation type="submission" date="2018-07" db="EMBL/GenBank/DDBJ databases">
        <title>Genome assembly of strain Ka43.</title>
        <authorList>
            <person name="Kukolya J."/>
            <person name="Nagy I."/>
            <person name="Horvath B."/>
            <person name="Toth A."/>
        </authorList>
    </citation>
    <scope>NUCLEOTIDE SEQUENCE</scope>
    <source>
        <strain evidence="1">KB43</strain>
    </source>
</reference>
<dbReference type="AlphaFoldDB" id="A0A928UZF6"/>
<gene>
    <name evidence="1" type="ORF">C4F51_02430</name>
</gene>
<dbReference type="InterPro" id="IPR042099">
    <property type="entry name" value="ANL_N_sf"/>
</dbReference>
<dbReference type="InterPro" id="IPR053158">
    <property type="entry name" value="CapK_Type1_Caps_Biosynth"/>
</dbReference>
<dbReference type="EMBL" id="PRDL01000001">
    <property type="protein sequence ID" value="MBE8716041.1"/>
    <property type="molecule type" value="Genomic_DNA"/>
</dbReference>
<evidence type="ECO:0000313" key="1">
    <source>
        <dbReference type="EMBL" id="MBE8716041.1"/>
    </source>
</evidence>
<dbReference type="PANTHER" id="PTHR36932">
    <property type="entry name" value="CAPSULAR POLYSACCHARIDE BIOSYNTHESIS PROTEIN"/>
    <property type="match status" value="1"/>
</dbReference>
<dbReference type="PANTHER" id="PTHR36932:SF1">
    <property type="entry name" value="CAPSULAR POLYSACCHARIDE BIOSYNTHESIS PROTEIN"/>
    <property type="match status" value="1"/>
</dbReference>
<dbReference type="SUPFAM" id="SSF56801">
    <property type="entry name" value="Acetyl-CoA synthetase-like"/>
    <property type="match status" value="1"/>
</dbReference>
<proteinExistence type="predicted"/>
<dbReference type="GO" id="GO:0016874">
    <property type="term" value="F:ligase activity"/>
    <property type="evidence" value="ECO:0007669"/>
    <property type="project" value="UniProtKB-KW"/>
</dbReference>
<organism evidence="1 2">
    <name type="scientific">Cellvibrio polysaccharolyticus</name>
    <dbReference type="NCBI Taxonomy" id="2082724"/>
    <lineage>
        <taxon>Bacteria</taxon>
        <taxon>Pseudomonadati</taxon>
        <taxon>Pseudomonadota</taxon>
        <taxon>Gammaproteobacteria</taxon>
        <taxon>Cellvibrionales</taxon>
        <taxon>Cellvibrionaceae</taxon>
        <taxon>Cellvibrio</taxon>
    </lineage>
</organism>
<evidence type="ECO:0000313" key="2">
    <source>
        <dbReference type="Proteomes" id="UP000652567"/>
    </source>
</evidence>
<sequence>MSNDTDRFLGKLAFSLWDKKQGGHRTREYQRLQKQQYYSPAEIENLQTEKLTQLLSHAWQSSSWYRNIMEKNGILPGSLVTLADLRKFPITTKSDIRENTEQFISSAYQKSALKKAKTGGSTGVSLDLYFDQLCQQKRNAAQMYADSLAGWQVGSRVAAVWGNPPVARTLQQKIRSGLLEKTIYLDTMHLDKESMTTFVERWREFQPDVIFGHAHSIYIFASFLLAEKITDLRPKGIVATSMMLLDHERQVIEEAFNTAVTNRYGCEETGLIAVECEQHQGMHINSSHIILESVDDNGLPVTDGTPGKLVVTDLNNYGMPLIRYRIEDVGVLSSRPCSCGRQLPILERLEGRVADFLKKKNGGQVAGVSLVERTLTDIPGLQQMQLVQESLDTLIVNRVRGAEYNENTDAALKDELQSVFGNDVFIDIRDVEKIPQEKSGKYRFSICKI</sequence>
<accession>A0A928UZF6</accession>
<protein>
    <submittedName>
        <fullName evidence="1">Phenylacetate--CoA ligase family protein</fullName>
    </submittedName>
</protein>
<name>A0A928UZF6_9GAMM</name>
<dbReference type="RefSeq" id="WP_193906833.1">
    <property type="nucleotide sequence ID" value="NZ_PRDL01000001.1"/>
</dbReference>
<keyword evidence="1" id="KW-0436">Ligase</keyword>
<dbReference type="Proteomes" id="UP000652567">
    <property type="component" value="Unassembled WGS sequence"/>
</dbReference>
<dbReference type="Gene3D" id="3.40.50.12780">
    <property type="entry name" value="N-terminal domain of ligase-like"/>
    <property type="match status" value="1"/>
</dbReference>
<keyword evidence="2" id="KW-1185">Reference proteome</keyword>